<dbReference type="GO" id="GO:0015171">
    <property type="term" value="F:amino acid transmembrane transporter activity"/>
    <property type="evidence" value="ECO:0007669"/>
    <property type="project" value="TreeGrafter"/>
</dbReference>
<accession>A0A0H2WA72</accession>
<dbReference type="GeneID" id="92975795"/>
<dbReference type="PANTHER" id="PTHR30086">
    <property type="entry name" value="ARGININE EXPORTER PROTEIN ARGO"/>
    <property type="match status" value="1"/>
</dbReference>
<evidence type="ECO:0000256" key="6">
    <source>
        <dbReference type="SAM" id="Phobius"/>
    </source>
</evidence>
<dbReference type="KEGG" id="bma:BMAA1569"/>
<protein>
    <submittedName>
        <fullName evidence="7">LysE family protein</fullName>
    </submittedName>
</protein>
<evidence type="ECO:0000256" key="3">
    <source>
        <dbReference type="ARBA" id="ARBA00022692"/>
    </source>
</evidence>
<comment type="subcellular location">
    <subcellularLocation>
        <location evidence="1">Cell membrane</location>
        <topology evidence="1">Multi-pass membrane protein</topology>
    </subcellularLocation>
</comment>
<evidence type="ECO:0000256" key="2">
    <source>
        <dbReference type="ARBA" id="ARBA00022475"/>
    </source>
</evidence>
<feature type="transmembrane region" description="Helical" evidence="6">
    <location>
        <begin position="43"/>
        <end position="66"/>
    </location>
</feature>
<dbReference type="RefSeq" id="WP_004187570.1">
    <property type="nucleotide sequence ID" value="NC_006349.2"/>
</dbReference>
<dbReference type="HOGENOM" id="CLU_079569_3_2_4"/>
<keyword evidence="3 6" id="KW-0812">Transmembrane</keyword>
<name>A0A0H2WA72_BURMA</name>
<sequence>MFSAHLLLVYVAAVVAVYAVPGPDMAFVLQTGIGRGARHGAAAAAGLGLARAVHVTLSACGVAALLKSAPWLYEAVRYGGALYLAYVAVQIFRSPALALSAADAAAPAARLRHTFVKGLLTNLLNPKALLFCSVLLPQFVQRGGAPVIAQMAVLVLAGLCFDLACVAGATRIAEWLRAHPLAQLAQRWTFSAVLLGFALRLSID</sequence>
<dbReference type="InterPro" id="IPR001123">
    <property type="entry name" value="LeuE-type"/>
</dbReference>
<keyword evidence="5 6" id="KW-0472">Membrane</keyword>
<dbReference type="EMBL" id="CP000011">
    <property type="protein sequence ID" value="AAU45814.1"/>
    <property type="molecule type" value="Genomic_DNA"/>
</dbReference>
<organism evidence="7 8">
    <name type="scientific">Burkholderia mallei (strain ATCC 23344)</name>
    <dbReference type="NCBI Taxonomy" id="243160"/>
    <lineage>
        <taxon>Bacteria</taxon>
        <taxon>Pseudomonadati</taxon>
        <taxon>Pseudomonadota</taxon>
        <taxon>Betaproteobacteria</taxon>
        <taxon>Burkholderiales</taxon>
        <taxon>Burkholderiaceae</taxon>
        <taxon>Burkholderia</taxon>
        <taxon>pseudomallei group</taxon>
    </lineage>
</organism>
<evidence type="ECO:0000256" key="4">
    <source>
        <dbReference type="ARBA" id="ARBA00022989"/>
    </source>
</evidence>
<gene>
    <name evidence="7" type="ordered locus">BMAA1569</name>
</gene>
<evidence type="ECO:0000256" key="5">
    <source>
        <dbReference type="ARBA" id="ARBA00023136"/>
    </source>
</evidence>
<dbReference type="PIRSF" id="PIRSF006324">
    <property type="entry name" value="LeuE"/>
    <property type="match status" value="1"/>
</dbReference>
<proteinExistence type="predicted"/>
<dbReference type="GO" id="GO:0005886">
    <property type="term" value="C:plasma membrane"/>
    <property type="evidence" value="ECO:0007669"/>
    <property type="project" value="UniProtKB-SubCell"/>
</dbReference>
<feature type="transmembrane region" description="Helical" evidence="6">
    <location>
        <begin position="78"/>
        <end position="99"/>
    </location>
</feature>
<dbReference type="Proteomes" id="UP000006693">
    <property type="component" value="Chromosome 2"/>
</dbReference>
<dbReference type="PATRIC" id="fig|243160.12.peg.5148"/>
<dbReference type="Pfam" id="PF01810">
    <property type="entry name" value="LysE"/>
    <property type="match status" value="1"/>
</dbReference>
<evidence type="ECO:0000256" key="1">
    <source>
        <dbReference type="ARBA" id="ARBA00004651"/>
    </source>
</evidence>
<dbReference type="eggNOG" id="COG1280">
    <property type="taxonomic scope" value="Bacteria"/>
</dbReference>
<keyword evidence="8" id="KW-1185">Reference proteome</keyword>
<feature type="transmembrane region" description="Helical" evidence="6">
    <location>
        <begin position="152"/>
        <end position="173"/>
    </location>
</feature>
<evidence type="ECO:0000313" key="7">
    <source>
        <dbReference type="EMBL" id="AAU45814.1"/>
    </source>
</evidence>
<reference evidence="7 8" key="1">
    <citation type="journal article" date="2004" name="Proc. Natl. Acad. Sci. U.S.A.">
        <title>Structural flexibility in the Burkholderia mallei genome.</title>
        <authorList>
            <person name="Nierman W.C."/>
            <person name="DeShazer D."/>
            <person name="Kim H.S."/>
            <person name="Tettelin H."/>
            <person name="Nelson K.E."/>
            <person name="Feldblyum T."/>
            <person name="Ulrich R.L."/>
            <person name="Ronning C.M."/>
            <person name="Brinkac L.M."/>
            <person name="Daugherty S.C."/>
            <person name="Davidsen T.D."/>
            <person name="Deboy R.T."/>
            <person name="Dimitrov G."/>
            <person name="Dodson R.J."/>
            <person name="Durkin A.S."/>
            <person name="Gwinn M.L."/>
            <person name="Haft D.H."/>
            <person name="Khouri H."/>
            <person name="Kolonay J.F."/>
            <person name="Madupu R."/>
            <person name="Mohammoud Y."/>
            <person name="Nelson W.C."/>
            <person name="Radune D."/>
            <person name="Romero C.M."/>
            <person name="Sarria S."/>
            <person name="Selengut J."/>
            <person name="Shamblin C."/>
            <person name="Sullivan S.A."/>
            <person name="White O."/>
            <person name="Yu Y."/>
            <person name="Zafar N."/>
            <person name="Zhou L."/>
            <person name="Fraser C.M."/>
        </authorList>
    </citation>
    <scope>NUCLEOTIDE SEQUENCE [LARGE SCALE GENOMIC DNA]</scope>
    <source>
        <strain evidence="7 8">ATCC 23344</strain>
    </source>
</reference>
<dbReference type="PANTHER" id="PTHR30086:SF20">
    <property type="entry name" value="ARGININE EXPORTER PROTEIN ARGO-RELATED"/>
    <property type="match status" value="1"/>
</dbReference>
<dbReference type="AlphaFoldDB" id="A0A0H2WA72"/>
<evidence type="ECO:0000313" key="8">
    <source>
        <dbReference type="Proteomes" id="UP000006693"/>
    </source>
</evidence>
<keyword evidence="2" id="KW-1003">Cell membrane</keyword>
<keyword evidence="4 6" id="KW-1133">Transmembrane helix</keyword>